<dbReference type="Gene3D" id="3.40.50.720">
    <property type="entry name" value="NAD(P)-binding Rossmann-like Domain"/>
    <property type="match status" value="1"/>
</dbReference>
<dbReference type="Pfam" id="PF01370">
    <property type="entry name" value="Epimerase"/>
    <property type="match status" value="1"/>
</dbReference>
<evidence type="ECO:0000313" key="2">
    <source>
        <dbReference type="EMBL" id="KAL0631707.1"/>
    </source>
</evidence>
<dbReference type="PANTHER" id="PTHR43245">
    <property type="entry name" value="BIFUNCTIONAL POLYMYXIN RESISTANCE PROTEIN ARNA"/>
    <property type="match status" value="1"/>
</dbReference>
<protein>
    <recommendedName>
        <fullName evidence="1">NAD-dependent epimerase/dehydratase domain-containing protein</fullName>
    </recommendedName>
</protein>
<gene>
    <name evidence="2" type="ORF">Q9L58_009421</name>
</gene>
<dbReference type="InterPro" id="IPR036291">
    <property type="entry name" value="NAD(P)-bd_dom_sf"/>
</dbReference>
<dbReference type="SUPFAM" id="SSF51735">
    <property type="entry name" value="NAD(P)-binding Rossmann-fold domains"/>
    <property type="match status" value="1"/>
</dbReference>
<evidence type="ECO:0000259" key="1">
    <source>
        <dbReference type="Pfam" id="PF01370"/>
    </source>
</evidence>
<keyword evidence="3" id="KW-1185">Reference proteome</keyword>
<accession>A0ABR3G7P4</accession>
<dbReference type="EMBL" id="JBBBZM010000219">
    <property type="protein sequence ID" value="KAL0631707.1"/>
    <property type="molecule type" value="Genomic_DNA"/>
</dbReference>
<dbReference type="InterPro" id="IPR001509">
    <property type="entry name" value="Epimerase_deHydtase"/>
</dbReference>
<name>A0ABR3G7P4_9PEZI</name>
<feature type="domain" description="NAD-dependent epimerase/dehydratase" evidence="1">
    <location>
        <begin position="18"/>
        <end position="250"/>
    </location>
</feature>
<dbReference type="InterPro" id="IPR050177">
    <property type="entry name" value="Lipid_A_modif_metabolic_enz"/>
</dbReference>
<comment type="caution">
    <text evidence="2">The sequence shown here is derived from an EMBL/GenBank/DDBJ whole genome shotgun (WGS) entry which is preliminary data.</text>
</comment>
<organism evidence="2 3">
    <name type="scientific">Discina gigas</name>
    <dbReference type="NCBI Taxonomy" id="1032678"/>
    <lineage>
        <taxon>Eukaryota</taxon>
        <taxon>Fungi</taxon>
        <taxon>Dikarya</taxon>
        <taxon>Ascomycota</taxon>
        <taxon>Pezizomycotina</taxon>
        <taxon>Pezizomycetes</taxon>
        <taxon>Pezizales</taxon>
        <taxon>Discinaceae</taxon>
        <taxon>Discina</taxon>
    </lineage>
</organism>
<dbReference type="Proteomes" id="UP001447188">
    <property type="component" value="Unassembled WGS sequence"/>
</dbReference>
<proteinExistence type="predicted"/>
<reference evidence="2 3" key="1">
    <citation type="submission" date="2024-02" db="EMBL/GenBank/DDBJ databases">
        <title>Discinaceae phylogenomics.</title>
        <authorList>
            <person name="Dirks A.C."/>
            <person name="James T.Y."/>
        </authorList>
    </citation>
    <scope>NUCLEOTIDE SEQUENCE [LARGE SCALE GENOMIC DNA]</scope>
    <source>
        <strain evidence="2 3">ACD0624</strain>
    </source>
</reference>
<sequence>MAEEVNTAASADGAKPSVLIIGGLGFIGRFLTKYIHTNNLASEIRIVDKQLPQLAWLAPEFADVCTMERFEQGDMSREHTCESVFNRPDGSSWDYVFNCGGDTRLSQDDEIYRQRNLKLSVTAAKEAAKRGVKCWVELSTGAVYKSDREPSKETDKLKPWLKLAKCHLEAEDELRKIEGLNLIILRLANVYGEYCSKIIATMLCMARVYAYLKDEMKWLWTKDLRSHTVHVNDAARALWHAADWYTHGKKNWDKSWGSVPIFNVVDHGDTSQGDLQKHISKMFGIKTGFHGTIVSSFARLNLGSAVDEENDEILQPWGDLLHEAGVTRPGPINPYLENEFVKDDDFSIDGSRFEKVTGFSYEVPVVTAEGLLAIIESYKRLNWWPSIELDAKRELKEGATHDGEVAVEG</sequence>
<evidence type="ECO:0000313" key="3">
    <source>
        <dbReference type="Proteomes" id="UP001447188"/>
    </source>
</evidence>
<dbReference type="PANTHER" id="PTHR43245:SF11">
    <property type="entry name" value="LD23561P"/>
    <property type="match status" value="1"/>
</dbReference>